<name>A0A6S7I4V6_PARCT</name>
<gene>
    <name evidence="1" type="ORF">PACLA_8A059327</name>
</gene>
<dbReference type="Proteomes" id="UP001152795">
    <property type="component" value="Unassembled WGS sequence"/>
</dbReference>
<dbReference type="AlphaFoldDB" id="A0A6S7I4V6"/>
<dbReference type="OrthoDB" id="10057522at2759"/>
<dbReference type="EMBL" id="CACRXK020004164">
    <property type="protein sequence ID" value="CAB4001731.1"/>
    <property type="molecule type" value="Genomic_DNA"/>
</dbReference>
<proteinExistence type="predicted"/>
<protein>
    <submittedName>
        <fullName evidence="1">Uncharacterized protein</fullName>
    </submittedName>
</protein>
<organism evidence="1 2">
    <name type="scientific">Paramuricea clavata</name>
    <name type="common">Red gorgonian</name>
    <name type="synonym">Violescent sea-whip</name>
    <dbReference type="NCBI Taxonomy" id="317549"/>
    <lineage>
        <taxon>Eukaryota</taxon>
        <taxon>Metazoa</taxon>
        <taxon>Cnidaria</taxon>
        <taxon>Anthozoa</taxon>
        <taxon>Octocorallia</taxon>
        <taxon>Malacalcyonacea</taxon>
        <taxon>Plexauridae</taxon>
        <taxon>Paramuricea</taxon>
    </lineage>
</organism>
<dbReference type="PANTHER" id="PTHR47018:SF4">
    <property type="match status" value="1"/>
</dbReference>
<accession>A0A6S7I4V6</accession>
<comment type="caution">
    <text evidence="1">The sequence shown here is derived from an EMBL/GenBank/DDBJ whole genome shotgun (WGS) entry which is preliminary data.</text>
</comment>
<keyword evidence="2" id="KW-1185">Reference proteome</keyword>
<reference evidence="1" key="1">
    <citation type="submission" date="2020-04" db="EMBL/GenBank/DDBJ databases">
        <authorList>
            <person name="Alioto T."/>
            <person name="Alioto T."/>
            <person name="Gomez Garrido J."/>
        </authorList>
    </citation>
    <scope>NUCLEOTIDE SEQUENCE</scope>
    <source>
        <strain evidence="1">A484AB</strain>
    </source>
</reference>
<evidence type="ECO:0000313" key="1">
    <source>
        <dbReference type="EMBL" id="CAB4001731.1"/>
    </source>
</evidence>
<sequence length="545" mass="61684">MNWEICCLCQTDTTQETLQTPKEDGLVSLERDLKDFHDINANSLPSGINVTISQLNDGSGIAATLKSHKARYHKSCRRHCSSARVKRAREKQKKDISDLNSPKRLRSSGQFRLVINDIFCVICEGEDQANLDNVVTDVVDANLKSWAKTNKNFSLLGRLVANVADAHAAGTYYHHKCYVRLRDSDRATERRELTGPVPPPFDPIICAQIVAMIEHSDSTSFKLSELREMYEKLMSDKGRPLQDKREPHSTRFKDHLLDLLPEWDEFSKGDEGRKDVFLSHKFKVVEELAKTYKSQIGQEDALIFMRAAVMMHELCLQNQKPFDGSFPPNCLTACVNEEMRSFLNVVLRGPSSIRGSSKTSGDVNLKTREKIVCNISQLLIYNFTKRTHHPVKTEAVRHNKERETPFPLYHGLKLHGNARSKKQIEIDHEQGVSVSYNRIMEVKRSVARVVCARHTQDGVVLPTNSRLNVFATHDVDNIDSKAKGNFSQDEFHGYALSVTNHLSHNNPGVKRPPIKLDPSDKSTPKLPDSYMIQPPVELAQPNQPT</sequence>
<evidence type="ECO:0000313" key="2">
    <source>
        <dbReference type="Proteomes" id="UP001152795"/>
    </source>
</evidence>
<dbReference type="PANTHER" id="PTHR47018">
    <property type="entry name" value="CXC DOMAIN-CONTAINING PROTEIN-RELATED"/>
    <property type="match status" value="1"/>
</dbReference>